<keyword evidence="3 5" id="KW-1133">Transmembrane helix</keyword>
<dbReference type="Pfam" id="PF01957">
    <property type="entry name" value="NfeD"/>
    <property type="match status" value="1"/>
</dbReference>
<evidence type="ECO:0000256" key="4">
    <source>
        <dbReference type="ARBA" id="ARBA00023136"/>
    </source>
</evidence>
<feature type="transmembrane region" description="Helical" evidence="5">
    <location>
        <begin position="12"/>
        <end position="36"/>
    </location>
</feature>
<feature type="transmembrane region" description="Helical" evidence="5">
    <location>
        <begin position="42"/>
        <end position="69"/>
    </location>
</feature>
<evidence type="ECO:0000256" key="2">
    <source>
        <dbReference type="ARBA" id="ARBA00022692"/>
    </source>
</evidence>
<reference evidence="7 8" key="1">
    <citation type="submission" date="2020-08" db="EMBL/GenBank/DDBJ databases">
        <title>Genome sequence of Nocardioides mesophilus KACC 16243T.</title>
        <authorList>
            <person name="Hyun D.-W."/>
            <person name="Bae J.-W."/>
        </authorList>
    </citation>
    <scope>NUCLEOTIDE SEQUENCE [LARGE SCALE GENOMIC DNA]</scope>
    <source>
        <strain evidence="7 8">KACC 16243</strain>
    </source>
</reference>
<keyword evidence="2 5" id="KW-0812">Transmembrane</keyword>
<comment type="subcellular location">
    <subcellularLocation>
        <location evidence="1">Membrane</location>
        <topology evidence="1">Multi-pass membrane protein</topology>
    </subcellularLocation>
</comment>
<dbReference type="KEGG" id="nmes:H9L09_20960"/>
<dbReference type="InterPro" id="IPR012340">
    <property type="entry name" value="NA-bd_OB-fold"/>
</dbReference>
<evidence type="ECO:0000256" key="5">
    <source>
        <dbReference type="SAM" id="Phobius"/>
    </source>
</evidence>
<keyword evidence="8" id="KW-1185">Reference proteome</keyword>
<dbReference type="InterPro" id="IPR052165">
    <property type="entry name" value="Membrane_assoc_protease"/>
</dbReference>
<dbReference type="GO" id="GO:0005886">
    <property type="term" value="C:plasma membrane"/>
    <property type="evidence" value="ECO:0007669"/>
    <property type="project" value="TreeGrafter"/>
</dbReference>
<keyword evidence="4 5" id="KW-0472">Membrane</keyword>
<evidence type="ECO:0000313" key="7">
    <source>
        <dbReference type="EMBL" id="QNN52862.1"/>
    </source>
</evidence>
<dbReference type="AlphaFoldDB" id="A0A7G9RB87"/>
<evidence type="ECO:0000313" key="8">
    <source>
        <dbReference type="Proteomes" id="UP000515947"/>
    </source>
</evidence>
<dbReference type="RefSeq" id="WP_187578704.1">
    <property type="nucleotide sequence ID" value="NZ_CP060713.1"/>
</dbReference>
<evidence type="ECO:0000256" key="1">
    <source>
        <dbReference type="ARBA" id="ARBA00004141"/>
    </source>
</evidence>
<proteinExistence type="predicted"/>
<dbReference type="PANTHER" id="PTHR33507:SF3">
    <property type="entry name" value="INNER MEMBRANE PROTEIN YBBJ"/>
    <property type="match status" value="1"/>
</dbReference>
<accession>A0A7G9RB87</accession>
<dbReference type="InterPro" id="IPR002810">
    <property type="entry name" value="NfeD-like_C"/>
</dbReference>
<gene>
    <name evidence="7" type="ORF">H9L09_20960</name>
</gene>
<organism evidence="7 8">
    <name type="scientific">Nocardioides mesophilus</name>
    <dbReference type="NCBI Taxonomy" id="433659"/>
    <lineage>
        <taxon>Bacteria</taxon>
        <taxon>Bacillati</taxon>
        <taxon>Actinomycetota</taxon>
        <taxon>Actinomycetes</taxon>
        <taxon>Propionibacteriales</taxon>
        <taxon>Nocardioidaceae</taxon>
        <taxon>Nocardioides</taxon>
    </lineage>
</organism>
<dbReference type="Gene3D" id="2.40.50.140">
    <property type="entry name" value="Nucleic acid-binding proteins"/>
    <property type="match status" value="1"/>
</dbReference>
<feature type="domain" description="NfeD-like C-terminal" evidence="6">
    <location>
        <begin position="88"/>
        <end position="145"/>
    </location>
</feature>
<evidence type="ECO:0000256" key="3">
    <source>
        <dbReference type="ARBA" id="ARBA00022989"/>
    </source>
</evidence>
<dbReference type="Proteomes" id="UP000515947">
    <property type="component" value="Chromosome"/>
</dbReference>
<protein>
    <submittedName>
        <fullName evidence="7">NfeD family protein</fullName>
    </submittedName>
</protein>
<name>A0A7G9RB87_9ACTN</name>
<dbReference type="SUPFAM" id="SSF141322">
    <property type="entry name" value="NfeD domain-like"/>
    <property type="match status" value="1"/>
</dbReference>
<dbReference type="PANTHER" id="PTHR33507">
    <property type="entry name" value="INNER MEMBRANE PROTEIN YBBJ"/>
    <property type="match status" value="1"/>
</dbReference>
<evidence type="ECO:0000259" key="6">
    <source>
        <dbReference type="Pfam" id="PF01957"/>
    </source>
</evidence>
<sequence>MEWFDEYGWQIWTGLMVLLAAAELLSLDLVLLMLAAGAGVGILTALIGLPVAAQIIAALATSVAMLALVRPGIVKRLHSGPELTLGHDALVGKQGVVVAEVSADSGQVRINGELWTARAYDETRVIPEGARVDVFQIKGATALVHEIPRLDPPPNHSEN</sequence>
<dbReference type="EMBL" id="CP060713">
    <property type="protein sequence ID" value="QNN52862.1"/>
    <property type="molecule type" value="Genomic_DNA"/>
</dbReference>